<keyword evidence="1" id="KW-0732">Signal</keyword>
<dbReference type="EMBL" id="BGPR01002436">
    <property type="protein sequence ID" value="GBM73396.1"/>
    <property type="molecule type" value="Genomic_DNA"/>
</dbReference>
<dbReference type="Gene3D" id="2.10.25.10">
    <property type="entry name" value="Laminin"/>
    <property type="match status" value="1"/>
</dbReference>
<dbReference type="AlphaFoldDB" id="A0A4Y2I8H0"/>
<comment type="caution">
    <text evidence="2">The sequence shown here is derived from an EMBL/GenBank/DDBJ whole genome shotgun (WGS) entry which is preliminary data.</text>
</comment>
<proteinExistence type="predicted"/>
<accession>A0A4Y2I8H0</accession>
<evidence type="ECO:0000313" key="2">
    <source>
        <dbReference type="EMBL" id="GBM73396.1"/>
    </source>
</evidence>
<evidence type="ECO:0000313" key="3">
    <source>
        <dbReference type="Proteomes" id="UP000499080"/>
    </source>
</evidence>
<evidence type="ECO:0008006" key="4">
    <source>
        <dbReference type="Google" id="ProtNLM"/>
    </source>
</evidence>
<evidence type="ECO:0000256" key="1">
    <source>
        <dbReference type="SAM" id="SignalP"/>
    </source>
</evidence>
<sequence length="103" mass="11332">MKVLLFLCAAALMVALASSGDFSLPSQDTLDFYKKFETQHGENTDCTGNHTFYQHTDCDVRCDFTPSDDCGGAAFISCDACKEGYIAVDKTRKQCVKPEDCPK</sequence>
<name>A0A4Y2I8H0_ARAVE</name>
<reference evidence="2 3" key="1">
    <citation type="journal article" date="2019" name="Sci. Rep.">
        <title>Orb-weaving spider Araneus ventricosus genome elucidates the spidroin gene catalogue.</title>
        <authorList>
            <person name="Kono N."/>
            <person name="Nakamura H."/>
            <person name="Ohtoshi R."/>
            <person name="Moran D.A.P."/>
            <person name="Shinohara A."/>
            <person name="Yoshida Y."/>
            <person name="Fujiwara M."/>
            <person name="Mori M."/>
            <person name="Tomita M."/>
            <person name="Arakawa K."/>
        </authorList>
    </citation>
    <scope>NUCLEOTIDE SEQUENCE [LARGE SCALE GENOMIC DNA]</scope>
</reference>
<gene>
    <name evidence="2" type="ORF">AVEN_163197_1</name>
</gene>
<protein>
    <recommendedName>
        <fullName evidence="4">TIL domain-containing protein</fullName>
    </recommendedName>
</protein>
<keyword evidence="3" id="KW-1185">Reference proteome</keyword>
<dbReference type="OrthoDB" id="6408117at2759"/>
<feature type="signal peptide" evidence="1">
    <location>
        <begin position="1"/>
        <end position="19"/>
    </location>
</feature>
<organism evidence="2 3">
    <name type="scientific">Araneus ventricosus</name>
    <name type="common">Orbweaver spider</name>
    <name type="synonym">Epeira ventricosa</name>
    <dbReference type="NCBI Taxonomy" id="182803"/>
    <lineage>
        <taxon>Eukaryota</taxon>
        <taxon>Metazoa</taxon>
        <taxon>Ecdysozoa</taxon>
        <taxon>Arthropoda</taxon>
        <taxon>Chelicerata</taxon>
        <taxon>Arachnida</taxon>
        <taxon>Araneae</taxon>
        <taxon>Araneomorphae</taxon>
        <taxon>Entelegynae</taxon>
        <taxon>Araneoidea</taxon>
        <taxon>Araneidae</taxon>
        <taxon>Araneus</taxon>
    </lineage>
</organism>
<feature type="chain" id="PRO_5021214638" description="TIL domain-containing protein" evidence="1">
    <location>
        <begin position="20"/>
        <end position="103"/>
    </location>
</feature>
<dbReference type="Proteomes" id="UP000499080">
    <property type="component" value="Unassembled WGS sequence"/>
</dbReference>